<keyword evidence="3" id="KW-1185">Reference proteome</keyword>
<accession>A0A1X6MW22</accession>
<dbReference type="GeneID" id="36324351"/>
<gene>
    <name evidence="2" type="ORF">POSPLADRAFT_1047971</name>
</gene>
<dbReference type="AlphaFoldDB" id="A0A1X6MW22"/>
<feature type="region of interest" description="Disordered" evidence="1">
    <location>
        <begin position="1"/>
        <end position="45"/>
    </location>
</feature>
<dbReference type="EMBL" id="KZ110600">
    <property type="protein sequence ID" value="OSX60551.1"/>
    <property type="molecule type" value="Genomic_DNA"/>
</dbReference>
<dbReference type="OrthoDB" id="10316729at2759"/>
<evidence type="ECO:0000313" key="2">
    <source>
        <dbReference type="EMBL" id="OSX60551.1"/>
    </source>
</evidence>
<feature type="compositionally biased region" description="Polar residues" evidence="1">
    <location>
        <begin position="36"/>
        <end position="45"/>
    </location>
</feature>
<organism evidence="2 3">
    <name type="scientific">Postia placenta MAD-698-R-SB12</name>
    <dbReference type="NCBI Taxonomy" id="670580"/>
    <lineage>
        <taxon>Eukaryota</taxon>
        <taxon>Fungi</taxon>
        <taxon>Dikarya</taxon>
        <taxon>Basidiomycota</taxon>
        <taxon>Agaricomycotina</taxon>
        <taxon>Agaricomycetes</taxon>
        <taxon>Polyporales</taxon>
        <taxon>Adustoporiaceae</taxon>
        <taxon>Rhodonia</taxon>
    </lineage>
</organism>
<name>A0A1X6MW22_9APHY</name>
<dbReference type="Proteomes" id="UP000194127">
    <property type="component" value="Unassembled WGS sequence"/>
</dbReference>
<dbReference type="RefSeq" id="XP_024337345.1">
    <property type="nucleotide sequence ID" value="XM_024479401.1"/>
</dbReference>
<evidence type="ECO:0000313" key="3">
    <source>
        <dbReference type="Proteomes" id="UP000194127"/>
    </source>
</evidence>
<sequence length="337" mass="35345">MAPTAAAGSGGGHAQRHTATVALRTRPIRTERGDRSTQLPTASASKQSSWARALLCLRTRGSNHRRRALVAVSAGTRFGAGAGPRTLLCQRGQAGILDGRASSIGVRTYDIHFEGAAPASDRCLARSGPCACETERSGLRWWRYRSLWIGAYLEAGGGYSRSGCAIGCASCCAPAFRAQVGALRGGQARPRREPEGLDERAYGADNDAAWTHLGRRGSYDTRTRGQQAIDAGRGGQKARAVRATHPTAPRDVHFPMRAGRGSVYCVAQRIIGSPMLGGRNASGCGHDAGRLGPAAGKKTNAIVVTVNVDGNGRWRLANPDAAIGLRPEIVRGGQSGG</sequence>
<reference evidence="2 3" key="1">
    <citation type="submission" date="2017-04" db="EMBL/GenBank/DDBJ databases">
        <title>Genome Sequence of the Model Brown-Rot Fungus Postia placenta SB12.</title>
        <authorList>
            <consortium name="DOE Joint Genome Institute"/>
            <person name="Gaskell J."/>
            <person name="Kersten P."/>
            <person name="Larrondo L.F."/>
            <person name="Canessa P."/>
            <person name="Martinez D."/>
            <person name="Hibbett D."/>
            <person name="Schmoll M."/>
            <person name="Kubicek C.P."/>
            <person name="Martinez A.T."/>
            <person name="Yadav J."/>
            <person name="Master E."/>
            <person name="Magnuson J.K."/>
            <person name="James T."/>
            <person name="Yaver D."/>
            <person name="Berka R."/>
            <person name="Labutti K."/>
            <person name="Lipzen A."/>
            <person name="Aerts A."/>
            <person name="Barry K."/>
            <person name="Henrissat B."/>
            <person name="Blanchette R."/>
            <person name="Grigoriev I."/>
            <person name="Cullen D."/>
        </authorList>
    </citation>
    <scope>NUCLEOTIDE SEQUENCE [LARGE SCALE GENOMIC DNA]</scope>
    <source>
        <strain evidence="2 3">MAD-698-R-SB12</strain>
    </source>
</reference>
<proteinExistence type="predicted"/>
<protein>
    <submittedName>
        <fullName evidence="2">Uncharacterized protein</fullName>
    </submittedName>
</protein>
<evidence type="ECO:0000256" key="1">
    <source>
        <dbReference type="SAM" id="MobiDB-lite"/>
    </source>
</evidence>